<sequence>MLHDPSITGAKTCFYVFNAHVATTLHEPRKFFSLETNIPMKASVTSHRPTYFVWTMPFGVKPDDESFLLRVTPFVHMVDVYVQPLHKSRGFPKRPDPGEPLPSSIRQLVQETPESATLTLRVGRMWRRVPGVEWLPVCEPSDLATAEKDDESIGTDTEDVFHPLDACQILISVFDHHIVTDDAKESREVGFGIHLTSGRTEAVEICSFGETISLIKEDFTGLNKTKSLLFYQDNPGAEIHFQAASQDPYFIEKMTAAVFHNPARLHEELKKPEGCQLGNRGKFCWIADMKQDPQGGSLFDLVIKPEERVTEHRDFLYVTLYLNATNTSEFQPSVEFTATQSSLFTPLKNNIDSDTYSVTKDKPSFFSFESRESTGQLILTLDPDRAPPKKSEDHHVAYQERIRLPLQKTQLFVQSCNTETFVRGLWSPLLAPSPMLHSDAGYINERDQIVAIVNNNWENTSNGMCVYRIGVYSTSEEPFYFRMTATLIHRSIPMAVAVGSTILAHVSKKPQVLSPRGGQMVARSLAVADKFTFRLWKNPSFDGLLVAAFEVCSGTAALRWNDRLSNILGSTTLPGIFLGSMQRVSRRTDASTLQQQGRLYRVVKAKSAGFLGASSEFPEEREAEGYIRQTNSTFSITMNNLADMLCLAAESEDVTAEISAAPWYEQLRHAFTGSRWNLNVSWKPLLVIPAKTALSEDGNWACSRKASHEWGKRVVPEHVQYEVFVAPANATKANWLASCGLYMDAEYYKTTTKYVIRAGQTSFSLPLEAQRPHAYKVAVLAKHIPQVFKQETQPFTYRYAEVELASKEELISLGFTYLLLFALAIALMFACRRNFLARLRNMGQLFLGGRATGYRCQTSQREGVRGIELCRSPQGYMPPPSTLGCSSLKPYDDGDSFSEDPFNVKDEGYTVSPVPRVLEPWAARDHT</sequence>
<dbReference type="GeneID" id="94430122"/>
<comment type="caution">
    <text evidence="2">The sequence shown here is derived from an EMBL/GenBank/DDBJ whole genome shotgun (WGS) entry which is preliminary data.</text>
</comment>
<proteinExistence type="predicted"/>
<keyword evidence="1" id="KW-0472">Membrane</keyword>
<name>A0A2C6KSX1_9APIC</name>
<dbReference type="OrthoDB" id="330306at2759"/>
<dbReference type="VEuPathDB" id="ToxoDB:CSUI_006758"/>
<evidence type="ECO:0000313" key="2">
    <source>
        <dbReference type="EMBL" id="PHJ19402.1"/>
    </source>
</evidence>
<keyword evidence="1" id="KW-1133">Transmembrane helix</keyword>
<reference evidence="2 3" key="1">
    <citation type="journal article" date="2017" name="Int. J. Parasitol.">
        <title>The genome of the protozoan parasite Cystoisospora suis and a reverse vaccinology approach to identify vaccine candidates.</title>
        <authorList>
            <person name="Palmieri N."/>
            <person name="Shrestha A."/>
            <person name="Ruttkowski B."/>
            <person name="Beck T."/>
            <person name="Vogl C."/>
            <person name="Tomley F."/>
            <person name="Blake D.P."/>
            <person name="Joachim A."/>
        </authorList>
    </citation>
    <scope>NUCLEOTIDE SEQUENCE [LARGE SCALE GENOMIC DNA]</scope>
    <source>
        <strain evidence="2 3">Wien I</strain>
    </source>
</reference>
<organism evidence="2 3">
    <name type="scientific">Cystoisospora suis</name>
    <dbReference type="NCBI Taxonomy" id="483139"/>
    <lineage>
        <taxon>Eukaryota</taxon>
        <taxon>Sar</taxon>
        <taxon>Alveolata</taxon>
        <taxon>Apicomplexa</taxon>
        <taxon>Conoidasida</taxon>
        <taxon>Coccidia</taxon>
        <taxon>Eucoccidiorida</taxon>
        <taxon>Eimeriorina</taxon>
        <taxon>Sarcocystidae</taxon>
        <taxon>Cystoisospora</taxon>
    </lineage>
</organism>
<keyword evidence="1 2" id="KW-0812">Transmembrane</keyword>
<evidence type="ECO:0000256" key="1">
    <source>
        <dbReference type="SAM" id="Phobius"/>
    </source>
</evidence>
<feature type="transmembrane region" description="Helical" evidence="1">
    <location>
        <begin position="810"/>
        <end position="831"/>
    </location>
</feature>
<evidence type="ECO:0000313" key="3">
    <source>
        <dbReference type="Proteomes" id="UP000221165"/>
    </source>
</evidence>
<dbReference type="EMBL" id="MIGC01003452">
    <property type="protein sequence ID" value="PHJ19402.1"/>
    <property type="molecule type" value="Genomic_DNA"/>
</dbReference>
<accession>A0A2C6KSX1</accession>
<dbReference type="Proteomes" id="UP000221165">
    <property type="component" value="Unassembled WGS sequence"/>
</dbReference>
<keyword evidence="3" id="KW-1185">Reference proteome</keyword>
<gene>
    <name evidence="2" type="ORF">CSUI_006758</name>
</gene>
<dbReference type="RefSeq" id="XP_067921102.1">
    <property type="nucleotide sequence ID" value="XM_068066911.1"/>
</dbReference>
<dbReference type="AlphaFoldDB" id="A0A2C6KSX1"/>
<protein>
    <submittedName>
        <fullName evidence="2">Transmembrane</fullName>
    </submittedName>
</protein>